<dbReference type="AlphaFoldDB" id="A0A934RUQ7"/>
<name>A0A934RUQ7_9BACT</name>
<keyword evidence="2 3" id="KW-0175">Coiled coil</keyword>
<evidence type="ECO:0000313" key="7">
    <source>
        <dbReference type="Proteomes" id="UP000604083"/>
    </source>
</evidence>
<dbReference type="RefSeq" id="WP_200392793.1">
    <property type="nucleotide sequence ID" value="NZ_JAENIO010000050.1"/>
</dbReference>
<evidence type="ECO:0000256" key="1">
    <source>
        <dbReference type="ARBA" id="ARBA00004196"/>
    </source>
</evidence>
<feature type="signal peptide" evidence="4">
    <location>
        <begin position="1"/>
        <end position="17"/>
    </location>
</feature>
<dbReference type="GO" id="GO:0030313">
    <property type="term" value="C:cell envelope"/>
    <property type="evidence" value="ECO:0007669"/>
    <property type="project" value="UniProtKB-SubCell"/>
</dbReference>
<feature type="coiled-coil region" evidence="3">
    <location>
        <begin position="84"/>
        <end position="118"/>
    </location>
</feature>
<organism evidence="6 7">
    <name type="scientific">Roseibacillus ishigakijimensis</name>
    <dbReference type="NCBI Taxonomy" id="454146"/>
    <lineage>
        <taxon>Bacteria</taxon>
        <taxon>Pseudomonadati</taxon>
        <taxon>Verrucomicrobiota</taxon>
        <taxon>Verrucomicrobiia</taxon>
        <taxon>Verrucomicrobiales</taxon>
        <taxon>Verrucomicrobiaceae</taxon>
        <taxon>Roseibacillus</taxon>
    </lineage>
</organism>
<comment type="caution">
    <text evidence="6">The sequence shown here is derived from an EMBL/GenBank/DDBJ whole genome shotgun (WGS) entry which is preliminary data.</text>
</comment>
<dbReference type="PANTHER" id="PTHR32347">
    <property type="entry name" value="EFFLUX SYSTEM COMPONENT YKNX-RELATED"/>
    <property type="match status" value="1"/>
</dbReference>
<dbReference type="InterPro" id="IPR050465">
    <property type="entry name" value="UPF0194_transport"/>
</dbReference>
<gene>
    <name evidence="6" type="ORF">JIN78_14920</name>
</gene>
<evidence type="ECO:0000256" key="4">
    <source>
        <dbReference type="SAM" id="SignalP"/>
    </source>
</evidence>
<feature type="domain" description="Multidrug resistance protein MdtA-like C-terminal permuted SH3" evidence="5">
    <location>
        <begin position="394"/>
        <end position="447"/>
    </location>
</feature>
<evidence type="ECO:0000256" key="2">
    <source>
        <dbReference type="ARBA" id="ARBA00023054"/>
    </source>
</evidence>
<keyword evidence="7" id="KW-1185">Reference proteome</keyword>
<dbReference type="Pfam" id="PF25967">
    <property type="entry name" value="RND-MFP_C"/>
    <property type="match status" value="1"/>
</dbReference>
<feature type="coiled-coil region" evidence="3">
    <location>
        <begin position="149"/>
        <end position="204"/>
    </location>
</feature>
<sequence>MKFLLPVLALCWAPAFGEHPVTETSFTVTTTIKGTLVPTKCQTLSLAPAHWKSFPVVSVPAHGSTLQAGEPLLTLDPEGIDRNLVEQEAAVKSAELKLAIANRELTELQQKNTLALEAAKLKMEHAEGDLDYHQKVGLPAKKEDLAQSLQKYKDALTYQQEELDQLQKMYEEDDLTEETEEIILVRQRARVRDAQDNLQDFERSSQRELAVGLARDLANRQAQVEQARIDYATAKLNLERTYELKKLEVAKQERELAQARVQLEETRADRALFEPVADFEGVLFYGEFKDGSWQKGKTGDFLKPGGSLPTETTVLTLMAADSLLAVQSLVDREKALEIKKGLAEAGDEAPALELSETPNLEGKFLLTLPPQEREALQFPGQEEESEVVFYQVENALTIPLKAVKKREDGTTYALVKLSEGEPEERTIELGRDNGELVEVLSGLEAGQVILP</sequence>
<accession>A0A934RUQ7</accession>
<evidence type="ECO:0000256" key="3">
    <source>
        <dbReference type="SAM" id="Coils"/>
    </source>
</evidence>
<protein>
    <recommendedName>
        <fullName evidence="5">Multidrug resistance protein MdtA-like C-terminal permuted SH3 domain-containing protein</fullName>
    </recommendedName>
</protein>
<dbReference type="Gene3D" id="2.40.420.20">
    <property type="match status" value="1"/>
</dbReference>
<dbReference type="EMBL" id="JAENIO010000050">
    <property type="protein sequence ID" value="MBK1835359.1"/>
    <property type="molecule type" value="Genomic_DNA"/>
</dbReference>
<evidence type="ECO:0000259" key="5">
    <source>
        <dbReference type="Pfam" id="PF25967"/>
    </source>
</evidence>
<comment type="subcellular location">
    <subcellularLocation>
        <location evidence="1">Cell envelope</location>
    </subcellularLocation>
</comment>
<feature type="chain" id="PRO_5037404465" description="Multidrug resistance protein MdtA-like C-terminal permuted SH3 domain-containing protein" evidence="4">
    <location>
        <begin position="18"/>
        <end position="451"/>
    </location>
</feature>
<proteinExistence type="predicted"/>
<reference evidence="6" key="1">
    <citation type="submission" date="2021-01" db="EMBL/GenBank/DDBJ databases">
        <title>Modified the classification status of verrucomicrobia.</title>
        <authorList>
            <person name="Feng X."/>
        </authorList>
    </citation>
    <scope>NUCLEOTIDE SEQUENCE</scope>
    <source>
        <strain evidence="6">KCTC 12986</strain>
    </source>
</reference>
<evidence type="ECO:0000313" key="6">
    <source>
        <dbReference type="EMBL" id="MBK1835359.1"/>
    </source>
</evidence>
<keyword evidence="4" id="KW-0732">Signal</keyword>
<dbReference type="InterPro" id="IPR058627">
    <property type="entry name" value="MdtA-like_C"/>
</dbReference>
<feature type="coiled-coil region" evidence="3">
    <location>
        <begin position="235"/>
        <end position="269"/>
    </location>
</feature>
<dbReference type="Proteomes" id="UP000604083">
    <property type="component" value="Unassembled WGS sequence"/>
</dbReference>